<evidence type="ECO:0000259" key="3">
    <source>
        <dbReference type="Pfam" id="PF05670"/>
    </source>
</evidence>
<dbReference type="Pfam" id="PF05670">
    <property type="entry name" value="NFACT-R_1"/>
    <property type="match status" value="1"/>
</dbReference>
<keyword evidence="5" id="KW-1185">Reference proteome</keyword>
<feature type="domain" description="NFACT RNA-binding" evidence="3">
    <location>
        <begin position="5"/>
        <end position="108"/>
    </location>
</feature>
<evidence type="ECO:0000256" key="1">
    <source>
        <dbReference type="ARBA" id="ARBA00008998"/>
    </source>
</evidence>
<dbReference type="Proteomes" id="UP001153678">
    <property type="component" value="Unassembled WGS sequence"/>
</dbReference>
<dbReference type="PANTHER" id="PTHR13049">
    <property type="entry name" value="DUF814-RELATED"/>
    <property type="match status" value="1"/>
</dbReference>
<dbReference type="AlphaFoldDB" id="A0A9W4WT04"/>
<organism evidence="4 5">
    <name type="scientific">Funneliformis geosporum</name>
    <dbReference type="NCBI Taxonomy" id="1117311"/>
    <lineage>
        <taxon>Eukaryota</taxon>
        <taxon>Fungi</taxon>
        <taxon>Fungi incertae sedis</taxon>
        <taxon>Mucoromycota</taxon>
        <taxon>Glomeromycotina</taxon>
        <taxon>Glomeromycetes</taxon>
        <taxon>Glomerales</taxon>
        <taxon>Glomeraceae</taxon>
        <taxon>Funneliformis</taxon>
    </lineage>
</organism>
<dbReference type="InterPro" id="IPR039730">
    <property type="entry name" value="Jlp2/Ccd25"/>
</dbReference>
<feature type="region of interest" description="Disordered" evidence="2">
    <location>
        <begin position="117"/>
        <end position="138"/>
    </location>
</feature>
<proteinExistence type="inferred from homology"/>
<evidence type="ECO:0000313" key="4">
    <source>
        <dbReference type="EMBL" id="CAI2184900.1"/>
    </source>
</evidence>
<name>A0A9W4WT04_9GLOM</name>
<dbReference type="EMBL" id="CAMKVN010003502">
    <property type="protein sequence ID" value="CAI2184900.1"/>
    <property type="molecule type" value="Genomic_DNA"/>
</dbReference>
<accession>A0A9W4WT04</accession>
<protein>
    <submittedName>
        <fullName evidence="4">13527_t:CDS:1</fullName>
    </submittedName>
</protein>
<sequence>VDPPALIYMGKNMEENEDLIKYGWEDDVWYDYHLFHVHPHSSAHVYLRLQPGQSWENIPQKLLEDLGQLAKDNSIKGCKENNVTILYTPWSNLLKTNDMATGEVSFRDQNKEQEELRLEQDRKSKEAQKSYDSLFDESNMRSNYDNNIDLEDDFM</sequence>
<gene>
    <name evidence="4" type="ORF">FWILDA_LOCUS11808</name>
</gene>
<comment type="similarity">
    <text evidence="1">Belongs to the CCDC25 family.</text>
</comment>
<evidence type="ECO:0000256" key="2">
    <source>
        <dbReference type="SAM" id="MobiDB-lite"/>
    </source>
</evidence>
<dbReference type="PANTHER" id="PTHR13049:SF2">
    <property type="entry name" value="COILED-COIL DOMAIN-CONTAINING PROTEIN 25"/>
    <property type="match status" value="1"/>
</dbReference>
<dbReference type="InterPro" id="IPR008532">
    <property type="entry name" value="NFACT_RNA-bd"/>
</dbReference>
<evidence type="ECO:0000313" key="5">
    <source>
        <dbReference type="Proteomes" id="UP001153678"/>
    </source>
</evidence>
<reference evidence="4" key="1">
    <citation type="submission" date="2022-08" db="EMBL/GenBank/DDBJ databases">
        <authorList>
            <person name="Kallberg Y."/>
            <person name="Tangrot J."/>
            <person name="Rosling A."/>
        </authorList>
    </citation>
    <scope>NUCLEOTIDE SEQUENCE</scope>
    <source>
        <strain evidence="4">Wild A</strain>
    </source>
</reference>
<feature type="non-terminal residue" evidence="4">
    <location>
        <position position="155"/>
    </location>
</feature>
<comment type="caution">
    <text evidence="4">The sequence shown here is derived from an EMBL/GenBank/DDBJ whole genome shotgun (WGS) entry which is preliminary data.</text>
</comment>
<feature type="compositionally biased region" description="Basic and acidic residues" evidence="2">
    <location>
        <begin position="117"/>
        <end position="129"/>
    </location>
</feature>
<dbReference type="OrthoDB" id="200398at2759"/>